<keyword evidence="1" id="KW-0812">Transmembrane</keyword>
<dbReference type="GO" id="GO:0036376">
    <property type="term" value="P:sodium ion export across plasma membrane"/>
    <property type="evidence" value="ECO:0007669"/>
    <property type="project" value="InterPro"/>
</dbReference>
<sequence length="97" mass="10634">MYLLKYTGTGGGPAKAIGTWLYDTWVYGVILGTVYGVTVGWFSRKLLQFAAEKHYVDRESFLVFAVTLGLFTLGTCGLIGTDDLLACFIAGYVFSQE</sequence>
<dbReference type="EMBL" id="SOSA01000553">
    <property type="protein sequence ID" value="THC90152.1"/>
    <property type="molecule type" value="Genomic_DNA"/>
</dbReference>
<dbReference type="PANTHER" id="PTHR31382">
    <property type="entry name" value="NA(+)/H(+) ANTIPORTER"/>
    <property type="match status" value="1"/>
</dbReference>
<dbReference type="GO" id="GO:0005886">
    <property type="term" value="C:plasma membrane"/>
    <property type="evidence" value="ECO:0007669"/>
    <property type="project" value="InterPro"/>
</dbReference>
<dbReference type="GO" id="GO:0015385">
    <property type="term" value="F:sodium:proton antiporter activity"/>
    <property type="evidence" value="ECO:0007669"/>
    <property type="project" value="InterPro"/>
</dbReference>
<dbReference type="AlphaFoldDB" id="A0A4S3J616"/>
<accession>A0A4S3J616</accession>
<keyword evidence="3" id="KW-1185">Reference proteome</keyword>
<evidence type="ECO:0000313" key="2">
    <source>
        <dbReference type="EMBL" id="THC90152.1"/>
    </source>
</evidence>
<dbReference type="GO" id="GO:0120029">
    <property type="term" value="P:proton export across plasma membrane"/>
    <property type="evidence" value="ECO:0007669"/>
    <property type="project" value="InterPro"/>
</dbReference>
<protein>
    <submittedName>
        <fullName evidence="2">Uncharacterized protein</fullName>
    </submittedName>
</protein>
<name>A0A4S3J616_9EURO</name>
<proteinExistence type="predicted"/>
<feature type="transmembrane region" description="Helical" evidence="1">
    <location>
        <begin position="61"/>
        <end position="94"/>
    </location>
</feature>
<evidence type="ECO:0000313" key="3">
    <source>
        <dbReference type="Proteomes" id="UP000308092"/>
    </source>
</evidence>
<keyword evidence="1" id="KW-1133">Transmembrane helix</keyword>
<dbReference type="InterPro" id="IPR004712">
    <property type="entry name" value="Na+/H+_antiporter_fungi"/>
</dbReference>
<gene>
    <name evidence="2" type="ORF">EYZ11_010379</name>
</gene>
<comment type="caution">
    <text evidence="2">The sequence shown here is derived from an EMBL/GenBank/DDBJ whole genome shotgun (WGS) entry which is preliminary data.</text>
</comment>
<dbReference type="PANTHER" id="PTHR31382:SF1">
    <property type="entry name" value="SODIUM ION_PROTON EXCHANGER (EUROFUNG)"/>
    <property type="match status" value="1"/>
</dbReference>
<dbReference type="VEuPathDB" id="FungiDB:EYZ11_010379"/>
<dbReference type="Proteomes" id="UP000308092">
    <property type="component" value="Unassembled WGS sequence"/>
</dbReference>
<feature type="transmembrane region" description="Helical" evidence="1">
    <location>
        <begin position="20"/>
        <end position="41"/>
    </location>
</feature>
<evidence type="ECO:0000256" key="1">
    <source>
        <dbReference type="SAM" id="Phobius"/>
    </source>
</evidence>
<dbReference type="STRING" id="1220188.A0A4S3J616"/>
<keyword evidence="1" id="KW-0472">Membrane</keyword>
<dbReference type="GO" id="GO:0042391">
    <property type="term" value="P:regulation of membrane potential"/>
    <property type="evidence" value="ECO:0007669"/>
    <property type="project" value="InterPro"/>
</dbReference>
<organism evidence="2 3">
    <name type="scientific">Aspergillus tanneri</name>
    <dbReference type="NCBI Taxonomy" id="1220188"/>
    <lineage>
        <taxon>Eukaryota</taxon>
        <taxon>Fungi</taxon>
        <taxon>Dikarya</taxon>
        <taxon>Ascomycota</taxon>
        <taxon>Pezizomycotina</taxon>
        <taxon>Eurotiomycetes</taxon>
        <taxon>Eurotiomycetidae</taxon>
        <taxon>Eurotiales</taxon>
        <taxon>Aspergillaceae</taxon>
        <taxon>Aspergillus</taxon>
        <taxon>Aspergillus subgen. Circumdati</taxon>
    </lineage>
</organism>
<reference evidence="2 3" key="1">
    <citation type="submission" date="2019-03" db="EMBL/GenBank/DDBJ databases">
        <title>The genome sequence of a newly discovered highly antifungal drug resistant Aspergillus species, Aspergillus tanneri NIH 1004.</title>
        <authorList>
            <person name="Mounaud S."/>
            <person name="Singh I."/>
            <person name="Joardar V."/>
            <person name="Pakala S."/>
            <person name="Pakala S."/>
            <person name="Venepally P."/>
            <person name="Hoover J."/>
            <person name="Nierman W."/>
            <person name="Chung J."/>
            <person name="Losada L."/>
        </authorList>
    </citation>
    <scope>NUCLEOTIDE SEQUENCE [LARGE SCALE GENOMIC DNA]</scope>
    <source>
        <strain evidence="2 3">NIH1004</strain>
    </source>
</reference>